<dbReference type="AlphaFoldDB" id="A0A6G5A1W5"/>
<reference evidence="2" key="1">
    <citation type="submission" date="2020-03" db="EMBL/GenBank/DDBJ databases">
        <title>A transcriptome and proteome of the tick Rhipicephalus microplus shaped by the genetic composition of its hosts and developmental stage.</title>
        <authorList>
            <person name="Garcia G.R."/>
            <person name="Ribeiro J.M.C."/>
            <person name="Maruyama S.R."/>
            <person name="Gardinasse L.G."/>
            <person name="Nelson K."/>
            <person name="Ferreira B.R."/>
            <person name="Andrade T.G."/>
            <person name="Santos I.K.F.M."/>
        </authorList>
    </citation>
    <scope>NUCLEOTIDE SEQUENCE</scope>
    <source>
        <strain evidence="2">NSGR</strain>
        <tissue evidence="2">Salivary glands</tissue>
    </source>
</reference>
<organism evidence="2">
    <name type="scientific">Rhipicephalus microplus</name>
    <name type="common">Cattle tick</name>
    <name type="synonym">Boophilus microplus</name>
    <dbReference type="NCBI Taxonomy" id="6941"/>
    <lineage>
        <taxon>Eukaryota</taxon>
        <taxon>Metazoa</taxon>
        <taxon>Ecdysozoa</taxon>
        <taxon>Arthropoda</taxon>
        <taxon>Chelicerata</taxon>
        <taxon>Arachnida</taxon>
        <taxon>Acari</taxon>
        <taxon>Parasitiformes</taxon>
        <taxon>Ixodida</taxon>
        <taxon>Ixodoidea</taxon>
        <taxon>Ixodidae</taxon>
        <taxon>Rhipicephalinae</taxon>
        <taxon>Rhipicephalus</taxon>
        <taxon>Boophilus</taxon>
    </lineage>
</organism>
<feature type="chain" id="PRO_5026179632" evidence="1">
    <location>
        <begin position="23"/>
        <end position="200"/>
    </location>
</feature>
<evidence type="ECO:0000313" key="2">
    <source>
        <dbReference type="EMBL" id="NIE45001.1"/>
    </source>
</evidence>
<dbReference type="EMBL" id="GIKN01002728">
    <property type="protein sequence ID" value="NIE45001.1"/>
    <property type="molecule type" value="Transcribed_RNA"/>
</dbReference>
<protein>
    <submittedName>
        <fullName evidence="2">Putative lipocalin</fullName>
    </submittedName>
</protein>
<sequence length="200" mass="23338">MASNTIWMYILIAIYTPSNLAAEPPKEVTPPKQVKPSKFMASGVTFLKFTTLEVRGVTCIKARTTWVTANRTFIQHEVVKSDGNWWEKYLNYRPIWKTKNPLLLQGFALENHTTGDNTTHILNYTTKYCAVIHTQTRNVTGEVESEAWELWMNYAYFRRNRNDEAICKKTYINICNCENTTKEYNIDACEEQTYKQKLVK</sequence>
<dbReference type="VEuPathDB" id="VectorBase:LOC119165679"/>
<dbReference type="RefSeq" id="XP_037273673.1">
    <property type="nucleotide sequence ID" value="XM_037417776.1"/>
</dbReference>
<dbReference type="KEGG" id="rmp:119165679"/>
<proteinExistence type="predicted"/>
<feature type="signal peptide" evidence="1">
    <location>
        <begin position="1"/>
        <end position="22"/>
    </location>
</feature>
<keyword evidence="1" id="KW-0732">Signal</keyword>
<accession>A0A6G5A1W5</accession>
<name>A0A6G5A1W5_RHIMP</name>
<evidence type="ECO:0000256" key="1">
    <source>
        <dbReference type="SAM" id="SignalP"/>
    </source>
</evidence>